<dbReference type="OrthoDB" id="194358at2759"/>
<dbReference type="AlphaFoldDB" id="A0A8E2E7U2"/>
<evidence type="ECO:0000256" key="1">
    <source>
        <dbReference type="ARBA" id="ARBA00022723"/>
    </source>
</evidence>
<dbReference type="Gene3D" id="3.40.1090.10">
    <property type="entry name" value="Cytosolic phospholipase A2 catalytic domain"/>
    <property type="match status" value="1"/>
</dbReference>
<dbReference type="InterPro" id="IPR017907">
    <property type="entry name" value="Znf_RING_CS"/>
</dbReference>
<dbReference type="PROSITE" id="PS51635">
    <property type="entry name" value="PNPLA"/>
    <property type="match status" value="1"/>
</dbReference>
<dbReference type="GO" id="GO:0047499">
    <property type="term" value="F:calcium-independent phospholipase A2 activity"/>
    <property type="evidence" value="ECO:0007669"/>
    <property type="project" value="TreeGrafter"/>
</dbReference>
<evidence type="ECO:0000313" key="8">
    <source>
        <dbReference type="Proteomes" id="UP000250266"/>
    </source>
</evidence>
<dbReference type="Proteomes" id="UP000250266">
    <property type="component" value="Unassembled WGS sequence"/>
</dbReference>
<accession>A0A8E2E7U2</accession>
<evidence type="ECO:0000256" key="5">
    <source>
        <dbReference type="PROSITE-ProRule" id="PRU01161"/>
    </source>
</evidence>
<evidence type="ECO:0000256" key="3">
    <source>
        <dbReference type="ARBA" id="ARBA00022833"/>
    </source>
</evidence>
<dbReference type="GO" id="GO:0019369">
    <property type="term" value="P:arachidonate metabolic process"/>
    <property type="evidence" value="ECO:0007669"/>
    <property type="project" value="TreeGrafter"/>
</dbReference>
<dbReference type="InterPro" id="IPR016035">
    <property type="entry name" value="Acyl_Trfase/lysoPLipase"/>
</dbReference>
<comment type="caution">
    <text evidence="5">Lacks conserved residue(s) required for the propagation of feature annotation.</text>
</comment>
<dbReference type="Pfam" id="PF01734">
    <property type="entry name" value="Patatin"/>
    <property type="match status" value="1"/>
</dbReference>
<evidence type="ECO:0000259" key="6">
    <source>
        <dbReference type="PROSITE" id="PS51635"/>
    </source>
</evidence>
<name>A0A8E2E7U2_9PEZI</name>
<evidence type="ECO:0000313" key="7">
    <source>
        <dbReference type="EMBL" id="OCK78870.1"/>
    </source>
</evidence>
<reference evidence="7 8" key="1">
    <citation type="journal article" date="2016" name="Nat. Commun.">
        <title>Ectomycorrhizal ecology is imprinted in the genome of the dominant symbiotic fungus Cenococcum geophilum.</title>
        <authorList>
            <consortium name="DOE Joint Genome Institute"/>
            <person name="Peter M."/>
            <person name="Kohler A."/>
            <person name="Ohm R.A."/>
            <person name="Kuo A."/>
            <person name="Krutzmann J."/>
            <person name="Morin E."/>
            <person name="Arend M."/>
            <person name="Barry K.W."/>
            <person name="Binder M."/>
            <person name="Choi C."/>
            <person name="Clum A."/>
            <person name="Copeland A."/>
            <person name="Grisel N."/>
            <person name="Haridas S."/>
            <person name="Kipfer T."/>
            <person name="LaButti K."/>
            <person name="Lindquist E."/>
            <person name="Lipzen A."/>
            <person name="Maire R."/>
            <person name="Meier B."/>
            <person name="Mihaltcheva S."/>
            <person name="Molinier V."/>
            <person name="Murat C."/>
            <person name="Poggeler S."/>
            <person name="Quandt C.A."/>
            <person name="Sperisen C."/>
            <person name="Tritt A."/>
            <person name="Tisserant E."/>
            <person name="Crous P.W."/>
            <person name="Henrissat B."/>
            <person name="Nehls U."/>
            <person name="Egli S."/>
            <person name="Spatafora J.W."/>
            <person name="Grigoriev I.V."/>
            <person name="Martin F.M."/>
        </authorList>
    </citation>
    <scope>NUCLEOTIDE SEQUENCE [LARGE SCALE GENOMIC DNA]</scope>
    <source>
        <strain evidence="7 8">CBS 459.81</strain>
    </source>
</reference>
<dbReference type="GO" id="GO:0016042">
    <property type="term" value="P:lipid catabolic process"/>
    <property type="evidence" value="ECO:0007669"/>
    <property type="project" value="UniProtKB-UniRule"/>
</dbReference>
<dbReference type="InterPro" id="IPR002641">
    <property type="entry name" value="PNPLA_dom"/>
</dbReference>
<dbReference type="EMBL" id="KV745035">
    <property type="protein sequence ID" value="OCK78870.1"/>
    <property type="molecule type" value="Genomic_DNA"/>
</dbReference>
<dbReference type="GO" id="GO:0016020">
    <property type="term" value="C:membrane"/>
    <property type="evidence" value="ECO:0007669"/>
    <property type="project" value="TreeGrafter"/>
</dbReference>
<keyword evidence="5" id="KW-0442">Lipid degradation</keyword>
<dbReference type="PANTHER" id="PTHR24185:SF8">
    <property type="entry name" value="PNPLA DOMAIN-CONTAINING PROTEIN"/>
    <property type="match status" value="1"/>
</dbReference>
<dbReference type="GO" id="GO:0008270">
    <property type="term" value="F:zinc ion binding"/>
    <property type="evidence" value="ECO:0007669"/>
    <property type="project" value="UniProtKB-KW"/>
</dbReference>
<keyword evidence="1" id="KW-0479">Metal-binding</keyword>
<keyword evidence="4 5" id="KW-0443">Lipid metabolism</keyword>
<dbReference type="CDD" id="cd07199">
    <property type="entry name" value="Pat17_PNPLA8_PNPLA9_like"/>
    <property type="match status" value="1"/>
</dbReference>
<keyword evidence="8" id="KW-1185">Reference proteome</keyword>
<organism evidence="7 8">
    <name type="scientific">Lepidopterella palustris CBS 459.81</name>
    <dbReference type="NCBI Taxonomy" id="1314670"/>
    <lineage>
        <taxon>Eukaryota</taxon>
        <taxon>Fungi</taxon>
        <taxon>Dikarya</taxon>
        <taxon>Ascomycota</taxon>
        <taxon>Pezizomycotina</taxon>
        <taxon>Dothideomycetes</taxon>
        <taxon>Pleosporomycetidae</taxon>
        <taxon>Mytilinidiales</taxon>
        <taxon>Argynnaceae</taxon>
        <taxon>Lepidopterella</taxon>
    </lineage>
</organism>
<feature type="short sequence motif" description="GXSXG" evidence="5">
    <location>
        <begin position="542"/>
        <end position="546"/>
    </location>
</feature>
<dbReference type="GO" id="GO:0046486">
    <property type="term" value="P:glycerolipid metabolic process"/>
    <property type="evidence" value="ECO:0007669"/>
    <property type="project" value="UniProtKB-ARBA"/>
</dbReference>
<feature type="active site" description="Nucleophile" evidence="5">
    <location>
        <position position="544"/>
    </location>
</feature>
<dbReference type="PROSITE" id="PS00518">
    <property type="entry name" value="ZF_RING_1"/>
    <property type="match status" value="1"/>
</dbReference>
<keyword evidence="2" id="KW-0863">Zinc-finger</keyword>
<keyword evidence="5" id="KW-0378">Hydrolase</keyword>
<evidence type="ECO:0000256" key="2">
    <source>
        <dbReference type="ARBA" id="ARBA00022771"/>
    </source>
</evidence>
<dbReference type="SUPFAM" id="SSF52151">
    <property type="entry name" value="FabD/lysophospholipase-like"/>
    <property type="match status" value="1"/>
</dbReference>
<protein>
    <submittedName>
        <fullName evidence="7">Patatin-like phospholipase-like protein</fullName>
    </submittedName>
</protein>
<feature type="active site" description="Proton acceptor" evidence="5">
    <location>
        <position position="705"/>
    </location>
</feature>
<dbReference type="PANTHER" id="PTHR24185">
    <property type="entry name" value="CALCIUM-INDEPENDENT PHOSPHOLIPASE A2-GAMMA"/>
    <property type="match status" value="1"/>
</dbReference>
<evidence type="ECO:0000256" key="4">
    <source>
        <dbReference type="ARBA" id="ARBA00023098"/>
    </source>
</evidence>
<sequence length="928" mass="104206">MKRCDHSHWLRLYNQGGEVALLESDRLRTLTKYIQYPDIQKPSLLVLIGNVAKSVALRELFSVKRAWWLRSKQSANGVHLHLDPSTIFTGKPIFLADLDLPGQPLKAKSIPRDKCHETASHAIEWITDVPGVPPSDLASRIYARLLFPFTDVFCFFCTDLGGFRQIAIQLAAWLEKATSSTLPKSTRPRVIIISDKIPPGTASENEAKRAFLWMLSEETTKDPLEQFSDISVVALFPAGTMSVEARHRRLKEQLLDALDHIRTTRDETRHLFSATHFGALFEYACAHLAKTIEQPFSFIKASRTYNPVAPNLGEHLLTFLKHVRTPIELTEFAVPIIASSVLLDSYPPGAHMFDPRSVFQILYRDVLRRLSESRVMTFEESSDVILVSGFINLVEARFVEYFGQSVQRRGKASAEIHRENLERFQNRWLSIRSDSTCFPCLRRRPQYSQHCGHCVCQTCVMNFGDQSPDDPWDFKVRRCFLCKVVLPREMVVKVHPPTAGAGVLCIDGGGIRAVIPVEIMKQIRDRIGLPIPFQKFFKLAFGVSSGGLIVLAMFHKGWSIEQSLDVFEKLAKHTFRRRKGLGIPLLSRLRELVGSYFTDGFYAAGNIEAALKEVFGMDESILDSSYATSIGTRIGLPVATVHERPSCRIFTNYNGVGTQEQNPEQIIKPKDGLGRVPVWEIARSASAAPGFFPPKHIDEVGTFQDAGPLENDPLISALSEFTSAFPLTEEPDFVISLGTGQSKSDESGLDDTKTMSELKSKVQVDDSISRAIDSIARRMLASLFYFELEPIPEKMNEKFVAVGHIQCSERRRDPAFSLLLQRLSDCSATFYLDDCPVSGRFGDSSFLDADGNFRKCVELSVSDKFTICLKQGHSEPCNISGSPYSIQKLILAQSLHANLGTADHRKRKRMEERIQRAGKRQRIGDSIN</sequence>
<keyword evidence="3" id="KW-0862">Zinc</keyword>
<proteinExistence type="predicted"/>
<feature type="domain" description="PNPLA" evidence="6">
    <location>
        <begin position="504"/>
        <end position="718"/>
    </location>
</feature>
<gene>
    <name evidence="7" type="ORF">K432DRAFT_406080</name>
</gene>